<evidence type="ECO:0000313" key="2">
    <source>
        <dbReference type="Proteomes" id="UP000294689"/>
    </source>
</evidence>
<dbReference type="AlphaFoldDB" id="A0A4R7Q7W6"/>
<evidence type="ECO:0008006" key="3">
    <source>
        <dbReference type="Google" id="ProtNLM"/>
    </source>
</evidence>
<accession>A0A4R7Q7W6</accession>
<dbReference type="EMBL" id="SOBW01000007">
    <property type="protein sequence ID" value="TDU42841.1"/>
    <property type="molecule type" value="Genomic_DNA"/>
</dbReference>
<keyword evidence="2" id="KW-1185">Reference proteome</keyword>
<protein>
    <recommendedName>
        <fullName evidence="3">Na(+)-translocating NADH-quinone reductase subunit F</fullName>
    </recommendedName>
</protein>
<reference evidence="1 2" key="1">
    <citation type="submission" date="2019-03" db="EMBL/GenBank/DDBJ databases">
        <title>Genomic Encyclopedia of Archaeal and Bacterial Type Strains, Phase II (KMG-II): from individual species to whole genera.</title>
        <authorList>
            <person name="Goeker M."/>
        </authorList>
    </citation>
    <scope>NUCLEOTIDE SEQUENCE [LARGE SCALE GENOMIC DNA]</scope>
    <source>
        <strain evidence="1 2">DSM 28135</strain>
    </source>
</reference>
<organism evidence="1 2">
    <name type="scientific">Gelidibacter sediminis</name>
    <dbReference type="NCBI Taxonomy" id="1608710"/>
    <lineage>
        <taxon>Bacteria</taxon>
        <taxon>Pseudomonadati</taxon>
        <taxon>Bacteroidota</taxon>
        <taxon>Flavobacteriia</taxon>
        <taxon>Flavobacteriales</taxon>
        <taxon>Flavobacteriaceae</taxon>
        <taxon>Gelidibacter</taxon>
    </lineage>
</organism>
<proteinExistence type="predicted"/>
<sequence length="154" mass="17683">MNTSHRLEQALKKLYTAFYNDTLHPECCQQCAVGNILDQTDAWKHFSDRHGSLQLNYVGLVHQNLGRKFNGYTPSELLQIEAIFLKACGYSLPLMSTSKRIEDPQDKDLLFVALLETIKFLCELDGIPDILEHKPMLRNHKDQQISVLENQPID</sequence>
<dbReference type="OrthoDB" id="1144234at2"/>
<dbReference type="Proteomes" id="UP000294689">
    <property type="component" value="Unassembled WGS sequence"/>
</dbReference>
<evidence type="ECO:0000313" key="1">
    <source>
        <dbReference type="EMBL" id="TDU42841.1"/>
    </source>
</evidence>
<dbReference type="RefSeq" id="WP_133756351.1">
    <property type="nucleotide sequence ID" value="NZ_SOBW01000007.1"/>
</dbReference>
<gene>
    <name evidence="1" type="ORF">BXY82_0240</name>
</gene>
<name>A0A4R7Q7W6_9FLAO</name>
<comment type="caution">
    <text evidence="1">The sequence shown here is derived from an EMBL/GenBank/DDBJ whole genome shotgun (WGS) entry which is preliminary data.</text>
</comment>